<feature type="domain" description="AB hydrolase-1" evidence="1">
    <location>
        <begin position="35"/>
        <end position="264"/>
    </location>
</feature>
<dbReference type="PRINTS" id="PR00111">
    <property type="entry name" value="ABHYDROLASE"/>
</dbReference>
<dbReference type="RefSeq" id="WP_317540687.1">
    <property type="nucleotide sequence ID" value="NZ_JAWLKB010000002.1"/>
</dbReference>
<dbReference type="InterPro" id="IPR050266">
    <property type="entry name" value="AB_hydrolase_sf"/>
</dbReference>
<keyword evidence="3" id="KW-1185">Reference proteome</keyword>
<dbReference type="GO" id="GO:0016787">
    <property type="term" value="F:hydrolase activity"/>
    <property type="evidence" value="ECO:0007669"/>
    <property type="project" value="UniProtKB-KW"/>
</dbReference>
<evidence type="ECO:0000313" key="2">
    <source>
        <dbReference type="EMBL" id="MDV6265864.1"/>
    </source>
</evidence>
<protein>
    <submittedName>
        <fullName evidence="2">Alpha/beta fold hydrolase</fullName>
    </submittedName>
</protein>
<evidence type="ECO:0000259" key="1">
    <source>
        <dbReference type="Pfam" id="PF12697"/>
    </source>
</evidence>
<dbReference type="SUPFAM" id="SSF53474">
    <property type="entry name" value="alpha/beta-Hydrolases"/>
    <property type="match status" value="1"/>
</dbReference>
<sequence length="282" mass="30083">MPVNTADPDASIEWDTAVVDSRRVDFAAGGDGELVVFLHGWGLSPRAYRSSLASLVNRGFRVIAPTLPGLGGSAELEPSDRTFDGYAKWVGRFLDAIGVNSPVTVVGHSFGGGVAAAVAHDRPTLVSQLVLVNSVGGGAWSHSSGREYPIRQRPLLNWCGSAIAEAIATFPARGPMQLLLDEVVPNAVRNAGSLWRTANLARNADLIALFETMAERAMPVSMLWSVGDQVIPRASFDAIRAALVDPEVHEVRGNHNWLIDDAELFGQLLTHVLSDSATELVG</sequence>
<name>A0ABU4BNV5_RHOGO</name>
<dbReference type="EMBL" id="JAWLKB010000002">
    <property type="protein sequence ID" value="MDV6265864.1"/>
    <property type="molecule type" value="Genomic_DNA"/>
</dbReference>
<keyword evidence="2" id="KW-0378">Hydrolase</keyword>
<dbReference type="PANTHER" id="PTHR43798:SF33">
    <property type="entry name" value="HYDROLASE, PUTATIVE (AFU_ORTHOLOGUE AFUA_2G14860)-RELATED"/>
    <property type="match status" value="1"/>
</dbReference>
<dbReference type="InterPro" id="IPR000073">
    <property type="entry name" value="AB_hydrolase_1"/>
</dbReference>
<evidence type="ECO:0000313" key="3">
    <source>
        <dbReference type="Proteomes" id="UP001185927"/>
    </source>
</evidence>
<accession>A0ABU4BNV5</accession>
<comment type="caution">
    <text evidence="2">The sequence shown here is derived from an EMBL/GenBank/DDBJ whole genome shotgun (WGS) entry which is preliminary data.</text>
</comment>
<reference evidence="2 3" key="1">
    <citation type="submission" date="2023-10" db="EMBL/GenBank/DDBJ databases">
        <title>Development of a sustainable strategy for remediation of hydrocarbon-contaminated territories based on the waste exchange concept.</title>
        <authorList>
            <person name="Krivoruchko A."/>
        </authorList>
    </citation>
    <scope>NUCLEOTIDE SEQUENCE [LARGE SCALE GENOMIC DNA]</scope>
    <source>
        <strain evidence="2 3">IEGM 1203</strain>
    </source>
</reference>
<proteinExistence type="predicted"/>
<organism evidence="2 3">
    <name type="scientific">Rhodococcus globerulus</name>
    <dbReference type="NCBI Taxonomy" id="33008"/>
    <lineage>
        <taxon>Bacteria</taxon>
        <taxon>Bacillati</taxon>
        <taxon>Actinomycetota</taxon>
        <taxon>Actinomycetes</taxon>
        <taxon>Mycobacteriales</taxon>
        <taxon>Nocardiaceae</taxon>
        <taxon>Rhodococcus</taxon>
    </lineage>
</organism>
<dbReference type="Gene3D" id="3.40.50.1820">
    <property type="entry name" value="alpha/beta hydrolase"/>
    <property type="match status" value="1"/>
</dbReference>
<dbReference type="PANTHER" id="PTHR43798">
    <property type="entry name" value="MONOACYLGLYCEROL LIPASE"/>
    <property type="match status" value="1"/>
</dbReference>
<gene>
    <name evidence="2" type="ORF">R3Q16_04570</name>
</gene>
<dbReference type="InterPro" id="IPR029058">
    <property type="entry name" value="AB_hydrolase_fold"/>
</dbReference>
<dbReference type="Pfam" id="PF12697">
    <property type="entry name" value="Abhydrolase_6"/>
    <property type="match status" value="1"/>
</dbReference>
<dbReference type="Proteomes" id="UP001185927">
    <property type="component" value="Unassembled WGS sequence"/>
</dbReference>